<feature type="compositionally biased region" description="Acidic residues" evidence="1">
    <location>
        <begin position="271"/>
        <end position="312"/>
    </location>
</feature>
<organism evidence="2 3">
    <name type="scientific">Trachymyrmex septentrionalis</name>
    <dbReference type="NCBI Taxonomy" id="34720"/>
    <lineage>
        <taxon>Eukaryota</taxon>
        <taxon>Metazoa</taxon>
        <taxon>Ecdysozoa</taxon>
        <taxon>Arthropoda</taxon>
        <taxon>Hexapoda</taxon>
        <taxon>Insecta</taxon>
        <taxon>Pterygota</taxon>
        <taxon>Neoptera</taxon>
        <taxon>Endopterygota</taxon>
        <taxon>Hymenoptera</taxon>
        <taxon>Apocrita</taxon>
        <taxon>Aculeata</taxon>
        <taxon>Formicoidea</taxon>
        <taxon>Formicidae</taxon>
        <taxon>Myrmicinae</taxon>
        <taxon>Trachymyrmex</taxon>
    </lineage>
</organism>
<protein>
    <recommendedName>
        <fullName evidence="4">Replicase polyprotein 1a</fullName>
    </recommendedName>
</protein>
<proteinExistence type="predicted"/>
<evidence type="ECO:0008006" key="4">
    <source>
        <dbReference type="Google" id="ProtNLM"/>
    </source>
</evidence>
<dbReference type="Proteomes" id="UP000078541">
    <property type="component" value="Unassembled WGS sequence"/>
</dbReference>
<evidence type="ECO:0000313" key="2">
    <source>
        <dbReference type="EMBL" id="KYN32317.1"/>
    </source>
</evidence>
<feature type="region of interest" description="Disordered" evidence="1">
    <location>
        <begin position="1"/>
        <end position="20"/>
    </location>
</feature>
<dbReference type="STRING" id="34720.A0A195EWP1"/>
<feature type="compositionally biased region" description="Acidic residues" evidence="1">
    <location>
        <begin position="170"/>
        <end position="184"/>
    </location>
</feature>
<feature type="compositionally biased region" description="Basic and acidic residues" evidence="1">
    <location>
        <begin position="259"/>
        <end position="270"/>
    </location>
</feature>
<keyword evidence="3" id="KW-1185">Reference proteome</keyword>
<dbReference type="AlphaFoldDB" id="A0A195EWP1"/>
<evidence type="ECO:0000256" key="1">
    <source>
        <dbReference type="SAM" id="MobiDB-lite"/>
    </source>
</evidence>
<feature type="region of interest" description="Disordered" evidence="1">
    <location>
        <begin position="257"/>
        <end position="353"/>
    </location>
</feature>
<feature type="region of interest" description="Disordered" evidence="1">
    <location>
        <begin position="166"/>
        <end position="218"/>
    </location>
</feature>
<evidence type="ECO:0000313" key="3">
    <source>
        <dbReference type="Proteomes" id="UP000078541"/>
    </source>
</evidence>
<reference evidence="2 3" key="1">
    <citation type="submission" date="2016-03" db="EMBL/GenBank/DDBJ databases">
        <title>Trachymyrmex septentrionalis WGS genome.</title>
        <authorList>
            <person name="Nygaard S."/>
            <person name="Hu H."/>
            <person name="Boomsma J."/>
            <person name="Zhang G."/>
        </authorList>
    </citation>
    <scope>NUCLEOTIDE SEQUENCE [LARGE SCALE GENOMIC DNA]</scope>
    <source>
        <strain evidence="2">Tsep2-gDNA-1</strain>
        <tissue evidence="2">Whole body</tissue>
    </source>
</reference>
<name>A0A195EWP1_9HYME</name>
<feature type="compositionally biased region" description="Basic and acidic residues" evidence="1">
    <location>
        <begin position="1"/>
        <end position="18"/>
    </location>
</feature>
<accession>A0A195EWP1</accession>
<dbReference type="EMBL" id="KQ981953">
    <property type="protein sequence ID" value="KYN32317.1"/>
    <property type="molecule type" value="Genomic_DNA"/>
</dbReference>
<sequence>MVLDGRIGERGREREPPETGRASVLRWVARSEHCQRKVCQRRRKSVGGQRGFRVAVAGGDGSGGGSGVVLSNCTVGWNFRSSAQHRETVRIRSRRPGGWQGPLDSVGYGKLARVTEFPSPEHDEGTTQEVAREFDYREHDYDDNCGADDRCQDDCDDCQHEDRIAAKESNDDDDDDCENGNDDENNVRDEQNAANDYGQVDDPRHADDDVEDGSSARSDCCCSRKFLVPRAVEDLCCCAVRIITRLTGRASTTSCRYVTDSDRDRDRDRVDDGDEDEDEDENEDEDEDDEDDDDDDDDDYDDSNNNDDDDVHDDVGDMCGCATSTRRGLGTAAGKSARRAKSSCSVHRTPGIR</sequence>
<gene>
    <name evidence="2" type="ORF">ALC56_13174</name>
</gene>